<proteinExistence type="predicted"/>
<evidence type="ECO:0000256" key="1">
    <source>
        <dbReference type="SAM" id="Phobius"/>
    </source>
</evidence>
<keyword evidence="1" id="KW-1133">Transmembrane helix</keyword>
<sequence>MGVLNLIFLLLNLFLLLLNLPFLLLNLLFLLLNLLFLFLHLNLLFLLLISSLDHRQFLFHSIIMFLLFFIKKISPELAEVENIICSVLSLLLSYTGIARKATKN</sequence>
<feature type="transmembrane region" description="Helical" evidence="1">
    <location>
        <begin position="7"/>
        <end position="24"/>
    </location>
</feature>
<dbReference type="AlphaFoldDB" id="A0A8D8LNM0"/>
<evidence type="ECO:0000313" key="2">
    <source>
        <dbReference type="EMBL" id="CAG6611878.1"/>
    </source>
</evidence>
<keyword evidence="1" id="KW-0812">Transmembrane</keyword>
<feature type="transmembrane region" description="Helical" evidence="1">
    <location>
        <begin position="30"/>
        <end position="50"/>
    </location>
</feature>
<reference evidence="2" key="1">
    <citation type="submission" date="2021-05" db="EMBL/GenBank/DDBJ databases">
        <authorList>
            <person name="Alioto T."/>
            <person name="Alioto T."/>
            <person name="Gomez Garrido J."/>
        </authorList>
    </citation>
    <scope>NUCLEOTIDE SEQUENCE</scope>
</reference>
<accession>A0A8D8LNM0</accession>
<organism evidence="2">
    <name type="scientific">Cacopsylla melanoneura</name>
    <dbReference type="NCBI Taxonomy" id="428564"/>
    <lineage>
        <taxon>Eukaryota</taxon>
        <taxon>Metazoa</taxon>
        <taxon>Ecdysozoa</taxon>
        <taxon>Arthropoda</taxon>
        <taxon>Hexapoda</taxon>
        <taxon>Insecta</taxon>
        <taxon>Pterygota</taxon>
        <taxon>Neoptera</taxon>
        <taxon>Paraneoptera</taxon>
        <taxon>Hemiptera</taxon>
        <taxon>Sternorrhyncha</taxon>
        <taxon>Psylloidea</taxon>
        <taxon>Psyllidae</taxon>
        <taxon>Psyllinae</taxon>
        <taxon>Cacopsylla</taxon>
    </lineage>
</organism>
<name>A0A8D8LNM0_9HEMI</name>
<keyword evidence="1" id="KW-0472">Membrane</keyword>
<dbReference type="EMBL" id="HBUF01023152">
    <property type="protein sequence ID" value="CAG6611878.1"/>
    <property type="molecule type" value="Transcribed_RNA"/>
</dbReference>
<protein>
    <submittedName>
        <fullName evidence="2">Uncharacterized protein</fullName>
    </submittedName>
</protein>